<dbReference type="InterPro" id="IPR000551">
    <property type="entry name" value="MerR-type_HTH_dom"/>
</dbReference>
<feature type="domain" description="Resolvase/invertase-type recombinase catalytic" evidence="5">
    <location>
        <begin position="64"/>
        <end position="208"/>
    </location>
</feature>
<dbReference type="SUPFAM" id="SSF46955">
    <property type="entry name" value="Putative DNA-binding domain"/>
    <property type="match status" value="1"/>
</dbReference>
<keyword evidence="1" id="KW-0229">DNA integration</keyword>
<dbReference type="CDD" id="cd03769">
    <property type="entry name" value="SR_IS607_transposase_like"/>
    <property type="match status" value="1"/>
</dbReference>
<dbReference type="GO" id="GO:0003677">
    <property type="term" value="F:DNA binding"/>
    <property type="evidence" value="ECO:0007669"/>
    <property type="project" value="UniProtKB-KW"/>
</dbReference>
<evidence type="ECO:0000313" key="6">
    <source>
        <dbReference type="EMBL" id="GAH41631.1"/>
    </source>
</evidence>
<dbReference type="InterPro" id="IPR051491">
    <property type="entry name" value="Recombinase/Transposase-rel"/>
</dbReference>
<gene>
    <name evidence="6" type="ORF">S03H2_11367</name>
</gene>
<dbReference type="InterPro" id="IPR036162">
    <property type="entry name" value="Resolvase-like_N_sf"/>
</dbReference>
<keyword evidence="3" id="KW-0233">DNA recombination</keyword>
<dbReference type="GO" id="GO:0000150">
    <property type="term" value="F:DNA strand exchange activity"/>
    <property type="evidence" value="ECO:0007669"/>
    <property type="project" value="InterPro"/>
</dbReference>
<evidence type="ECO:0000256" key="2">
    <source>
        <dbReference type="ARBA" id="ARBA00023125"/>
    </source>
</evidence>
<dbReference type="AlphaFoldDB" id="X1F7N2"/>
<name>X1F7N2_9ZZZZ</name>
<evidence type="ECO:0000256" key="3">
    <source>
        <dbReference type="ARBA" id="ARBA00023172"/>
    </source>
</evidence>
<evidence type="ECO:0000256" key="1">
    <source>
        <dbReference type="ARBA" id="ARBA00022908"/>
    </source>
</evidence>
<protein>
    <submittedName>
        <fullName evidence="6">Uncharacterized protein</fullName>
    </submittedName>
</protein>
<dbReference type="InterPro" id="IPR041718">
    <property type="entry name" value="IS607_transposase-like"/>
</dbReference>
<dbReference type="EMBL" id="BARU01005809">
    <property type="protein sequence ID" value="GAH41631.1"/>
    <property type="molecule type" value="Genomic_DNA"/>
</dbReference>
<dbReference type="InterPro" id="IPR006118">
    <property type="entry name" value="Recombinase_CS"/>
</dbReference>
<evidence type="ECO:0000259" key="5">
    <source>
        <dbReference type="PROSITE" id="PS51736"/>
    </source>
</evidence>
<dbReference type="GO" id="GO:0015074">
    <property type="term" value="P:DNA integration"/>
    <property type="evidence" value="ECO:0007669"/>
    <property type="project" value="UniProtKB-KW"/>
</dbReference>
<reference evidence="6" key="1">
    <citation type="journal article" date="2014" name="Front. Microbiol.">
        <title>High frequency of phylogenetically diverse reductive dehalogenase-homologous genes in deep subseafloor sedimentary metagenomes.</title>
        <authorList>
            <person name="Kawai M."/>
            <person name="Futagami T."/>
            <person name="Toyoda A."/>
            <person name="Takaki Y."/>
            <person name="Nishi S."/>
            <person name="Hori S."/>
            <person name="Arai W."/>
            <person name="Tsubouchi T."/>
            <person name="Morono Y."/>
            <person name="Uchiyama I."/>
            <person name="Ito T."/>
            <person name="Fujiyama A."/>
            <person name="Inagaki F."/>
            <person name="Takami H."/>
        </authorList>
    </citation>
    <scope>NUCLEOTIDE SEQUENCE</scope>
    <source>
        <strain evidence="6">Expedition CK06-06</strain>
    </source>
</reference>
<dbReference type="Gene3D" id="1.10.1660.10">
    <property type="match status" value="1"/>
</dbReference>
<dbReference type="Gene3D" id="3.40.50.1390">
    <property type="entry name" value="Resolvase, N-terminal catalytic domain"/>
    <property type="match status" value="1"/>
</dbReference>
<dbReference type="PROSITE" id="PS50937">
    <property type="entry name" value="HTH_MERR_2"/>
    <property type="match status" value="1"/>
</dbReference>
<dbReference type="GO" id="GO:0006355">
    <property type="term" value="P:regulation of DNA-templated transcription"/>
    <property type="evidence" value="ECO:0007669"/>
    <property type="project" value="InterPro"/>
</dbReference>
<feature type="domain" description="HTH merR-type" evidence="4">
    <location>
        <begin position="6"/>
        <end position="52"/>
    </location>
</feature>
<sequence length="215" mass="24725">MNSERLLRIGVVAEILGVTAQTLRNWCKSGYINAIVGRGGHRRFMVSEVERIMEMNGKENENKNCLLYCRVSTSIQKENIERQIERLKSFAISNGYTIDGIYKDIAGGMNFRRKDLLNLPNYCQSNRVSTVIIEYKDRLARFGVALLKEILGSFGTELLIVNAVDSDYKQEIIDDMIAIITHFSSRLYGKRKGRYKANKIKQELLKEELENSKFK</sequence>
<dbReference type="Pfam" id="PF12728">
    <property type="entry name" value="HTH_17"/>
    <property type="match status" value="1"/>
</dbReference>
<dbReference type="SUPFAM" id="SSF53041">
    <property type="entry name" value="Resolvase-like"/>
    <property type="match status" value="1"/>
</dbReference>
<dbReference type="PROSITE" id="PS00397">
    <property type="entry name" value="RECOMBINASES_1"/>
    <property type="match status" value="1"/>
</dbReference>
<keyword evidence="2" id="KW-0238">DNA-binding</keyword>
<dbReference type="PANTHER" id="PTHR36172">
    <property type="match status" value="1"/>
</dbReference>
<dbReference type="InterPro" id="IPR009061">
    <property type="entry name" value="DNA-bd_dom_put_sf"/>
</dbReference>
<dbReference type="SMART" id="SM00857">
    <property type="entry name" value="Resolvase"/>
    <property type="match status" value="1"/>
</dbReference>
<dbReference type="Gene3D" id="1.10.287.2170">
    <property type="match status" value="1"/>
</dbReference>
<dbReference type="PANTHER" id="PTHR36172:SF1">
    <property type="entry name" value="RESOLVASE-RELATED"/>
    <property type="match status" value="1"/>
</dbReference>
<dbReference type="InterPro" id="IPR041657">
    <property type="entry name" value="HTH_17"/>
</dbReference>
<accession>X1F7N2</accession>
<proteinExistence type="predicted"/>
<dbReference type="NCBIfam" id="NF033518">
    <property type="entry name" value="transpos_IS607"/>
    <property type="match status" value="1"/>
</dbReference>
<dbReference type="InterPro" id="IPR006119">
    <property type="entry name" value="Resolv_N"/>
</dbReference>
<evidence type="ECO:0000259" key="4">
    <source>
        <dbReference type="PROSITE" id="PS50937"/>
    </source>
</evidence>
<comment type="caution">
    <text evidence="6">The sequence shown here is derived from an EMBL/GenBank/DDBJ whole genome shotgun (WGS) entry which is preliminary data.</text>
</comment>
<dbReference type="InterPro" id="IPR048046">
    <property type="entry name" value="Transpos_IS607"/>
</dbReference>
<dbReference type="PROSITE" id="PS51736">
    <property type="entry name" value="RECOMBINASES_3"/>
    <property type="match status" value="1"/>
</dbReference>
<organism evidence="6">
    <name type="scientific">marine sediment metagenome</name>
    <dbReference type="NCBI Taxonomy" id="412755"/>
    <lineage>
        <taxon>unclassified sequences</taxon>
        <taxon>metagenomes</taxon>
        <taxon>ecological metagenomes</taxon>
    </lineage>
</organism>
<dbReference type="Pfam" id="PF00239">
    <property type="entry name" value="Resolvase"/>
    <property type="match status" value="1"/>
</dbReference>